<evidence type="ECO:0000256" key="8">
    <source>
        <dbReference type="ARBA" id="ARBA00023065"/>
    </source>
</evidence>
<dbReference type="GO" id="GO:0015087">
    <property type="term" value="F:cobalt ion transmembrane transporter activity"/>
    <property type="evidence" value="ECO:0007669"/>
    <property type="project" value="TreeGrafter"/>
</dbReference>
<evidence type="ECO:0000256" key="12">
    <source>
        <dbReference type="SAM" id="Phobius"/>
    </source>
</evidence>
<dbReference type="PANTHER" id="PTHR46494">
    <property type="entry name" value="CORA FAMILY METAL ION TRANSPORTER (EUROFUNG)"/>
    <property type="match status" value="1"/>
</dbReference>
<dbReference type="RefSeq" id="WP_131444974.1">
    <property type="nucleotide sequence ID" value="NZ_SJZB01000014.1"/>
</dbReference>
<dbReference type="Gene3D" id="3.30.460.20">
    <property type="entry name" value="CorA soluble domain-like"/>
    <property type="match status" value="1"/>
</dbReference>
<dbReference type="InterPro" id="IPR045863">
    <property type="entry name" value="CorA_TM1_TM2"/>
</dbReference>
<comment type="similarity">
    <text evidence="2">Belongs to the CorA metal ion transporter (MIT) (TC 1.A.35) family.</text>
</comment>
<proteinExistence type="inferred from homology"/>
<dbReference type="InterPro" id="IPR045861">
    <property type="entry name" value="CorA_cytoplasmic_dom"/>
</dbReference>
<comment type="subcellular location">
    <subcellularLocation>
        <location evidence="1">Cell membrane</location>
        <topology evidence="1">Multi-pass membrane protein</topology>
    </subcellularLocation>
</comment>
<comment type="catalytic activity">
    <reaction evidence="10">
        <text>Mg(2+)(in) = Mg(2+)(out)</text>
        <dbReference type="Rhea" id="RHEA:29827"/>
        <dbReference type="ChEBI" id="CHEBI:18420"/>
    </reaction>
</comment>
<keyword evidence="5 12" id="KW-0812">Transmembrane</keyword>
<keyword evidence="8" id="KW-0406">Ion transport</keyword>
<evidence type="ECO:0000256" key="9">
    <source>
        <dbReference type="ARBA" id="ARBA00023136"/>
    </source>
</evidence>
<dbReference type="GO" id="GO:0050897">
    <property type="term" value="F:cobalt ion binding"/>
    <property type="evidence" value="ECO:0007669"/>
    <property type="project" value="TreeGrafter"/>
</dbReference>
<dbReference type="Pfam" id="PF01544">
    <property type="entry name" value="CorA"/>
    <property type="match status" value="1"/>
</dbReference>
<comment type="function">
    <text evidence="11">Mediates influx of magnesium ions. Alternates between open and closed states. Activated by low cytoplasmic Mg(2+) levels. Inactive when cytoplasmic Mg(2+) levels are high.</text>
</comment>
<accession>A0A4R1BIK1</accession>
<dbReference type="AlphaFoldDB" id="A0A4R1BIK1"/>
<dbReference type="GO" id="GO:0015095">
    <property type="term" value="F:magnesium ion transmembrane transporter activity"/>
    <property type="evidence" value="ECO:0007669"/>
    <property type="project" value="TreeGrafter"/>
</dbReference>
<evidence type="ECO:0000256" key="3">
    <source>
        <dbReference type="ARBA" id="ARBA00022448"/>
    </source>
</evidence>
<feature type="transmembrane region" description="Helical" evidence="12">
    <location>
        <begin position="291"/>
        <end position="308"/>
    </location>
</feature>
<evidence type="ECO:0000313" key="13">
    <source>
        <dbReference type="EMBL" id="TCJ17091.1"/>
    </source>
</evidence>
<keyword evidence="4" id="KW-1003">Cell membrane</keyword>
<name>A0A4R1BIK1_9PROT</name>
<dbReference type="EMBL" id="SJZB01000014">
    <property type="protein sequence ID" value="TCJ17091.1"/>
    <property type="molecule type" value="Genomic_DNA"/>
</dbReference>
<sequence>MDCWLYRDSHWQAIEPDSLAGELARPGSFAWLELQSDEFRDLERLGRAMDFHELALEDAISAHQRPKIEEYPNDHLFLAIRTALEWQEQVEYGETDVFLGRQYLIAVRHGHGPGYGRALARLKGGRFAPSAGSALYCLLDLIVDAYRPVADRLRSRYDQYESTLLETEQAEGNLPHIYALKRQTLLLSQTLEPMADMVHELIRMHPDVVDKGLKAYFRDVQDHLTRLNREMFQMREMLSDAMHVTLATLSLRQNESVQKLAGWGAILAVPTLVFSLYGMNFHVMPELALPWGYPAVLLLTGAVCYGLYRHLKRRGWI</sequence>
<dbReference type="FunFam" id="1.20.58.340:FF:000004">
    <property type="entry name" value="Magnesium transport protein CorA"/>
    <property type="match status" value="1"/>
</dbReference>
<evidence type="ECO:0000256" key="4">
    <source>
        <dbReference type="ARBA" id="ARBA00022475"/>
    </source>
</evidence>
<keyword evidence="7 12" id="KW-1133">Transmembrane helix</keyword>
<dbReference type="Gene3D" id="1.20.58.340">
    <property type="entry name" value="Magnesium transport protein CorA, transmembrane region"/>
    <property type="match status" value="2"/>
</dbReference>
<evidence type="ECO:0000256" key="2">
    <source>
        <dbReference type="ARBA" id="ARBA00009765"/>
    </source>
</evidence>
<keyword evidence="9 12" id="KW-0472">Membrane</keyword>
<keyword evidence="14" id="KW-1185">Reference proteome</keyword>
<keyword evidence="3" id="KW-0813">Transport</keyword>
<feature type="transmembrane region" description="Helical" evidence="12">
    <location>
        <begin position="260"/>
        <end position="279"/>
    </location>
</feature>
<dbReference type="CDD" id="cd12830">
    <property type="entry name" value="MtCorA-like"/>
    <property type="match status" value="1"/>
</dbReference>
<evidence type="ECO:0000256" key="10">
    <source>
        <dbReference type="ARBA" id="ARBA00034269"/>
    </source>
</evidence>
<evidence type="ECO:0000256" key="1">
    <source>
        <dbReference type="ARBA" id="ARBA00004651"/>
    </source>
</evidence>
<dbReference type="Proteomes" id="UP000295443">
    <property type="component" value="Unassembled WGS sequence"/>
</dbReference>
<dbReference type="SUPFAM" id="SSF143865">
    <property type="entry name" value="CorA soluble domain-like"/>
    <property type="match status" value="1"/>
</dbReference>
<dbReference type="OrthoDB" id="9803416at2"/>
<evidence type="ECO:0000256" key="6">
    <source>
        <dbReference type="ARBA" id="ARBA00022842"/>
    </source>
</evidence>
<evidence type="ECO:0000256" key="5">
    <source>
        <dbReference type="ARBA" id="ARBA00022692"/>
    </source>
</evidence>
<evidence type="ECO:0000256" key="7">
    <source>
        <dbReference type="ARBA" id="ARBA00022989"/>
    </source>
</evidence>
<dbReference type="SUPFAM" id="SSF144083">
    <property type="entry name" value="Magnesium transport protein CorA, transmembrane region"/>
    <property type="match status" value="1"/>
</dbReference>
<comment type="caution">
    <text evidence="13">The sequence shown here is derived from an EMBL/GenBank/DDBJ whole genome shotgun (WGS) entry which is preliminary data.</text>
</comment>
<organism evidence="13 14">
    <name type="scientific">Parasulfuritortus cantonensis</name>
    <dbReference type="NCBI Taxonomy" id="2528202"/>
    <lineage>
        <taxon>Bacteria</taxon>
        <taxon>Pseudomonadati</taxon>
        <taxon>Pseudomonadota</taxon>
        <taxon>Betaproteobacteria</taxon>
        <taxon>Nitrosomonadales</taxon>
        <taxon>Thiobacillaceae</taxon>
        <taxon>Parasulfuritortus</taxon>
    </lineage>
</organism>
<gene>
    <name evidence="13" type="ORF">EZJ19_03845</name>
</gene>
<evidence type="ECO:0000313" key="14">
    <source>
        <dbReference type="Proteomes" id="UP000295443"/>
    </source>
</evidence>
<keyword evidence="6" id="KW-0460">Magnesium</keyword>
<dbReference type="InterPro" id="IPR002523">
    <property type="entry name" value="MgTranspt_CorA/ZnTranspt_ZntB"/>
</dbReference>
<protein>
    <submittedName>
        <fullName evidence="13">Magnesium and cobalt transport protein CorA</fullName>
    </submittedName>
</protein>
<dbReference type="GO" id="GO:0000287">
    <property type="term" value="F:magnesium ion binding"/>
    <property type="evidence" value="ECO:0007669"/>
    <property type="project" value="TreeGrafter"/>
</dbReference>
<reference evidence="13 14" key="1">
    <citation type="submission" date="2019-03" db="EMBL/GenBank/DDBJ databases">
        <title>Genome sequence of Thiobacillaceae bacterium LSR1, a sulfur-oxidizing bacterium isolated from freshwater sediment.</title>
        <authorList>
            <person name="Li S."/>
        </authorList>
    </citation>
    <scope>NUCLEOTIDE SEQUENCE [LARGE SCALE GENOMIC DNA]</scope>
    <source>
        <strain evidence="13 14">LSR1</strain>
    </source>
</reference>
<evidence type="ECO:0000256" key="11">
    <source>
        <dbReference type="ARBA" id="ARBA00045497"/>
    </source>
</evidence>
<dbReference type="PANTHER" id="PTHR46494:SF1">
    <property type="entry name" value="CORA FAMILY METAL ION TRANSPORTER (EUROFUNG)"/>
    <property type="match status" value="1"/>
</dbReference>
<dbReference type="GO" id="GO:0005886">
    <property type="term" value="C:plasma membrane"/>
    <property type="evidence" value="ECO:0007669"/>
    <property type="project" value="UniProtKB-SubCell"/>
</dbReference>